<dbReference type="Pfam" id="PF12796">
    <property type="entry name" value="Ank_2"/>
    <property type="match status" value="2"/>
</dbReference>
<dbReference type="InterPro" id="IPR025314">
    <property type="entry name" value="DUF4219"/>
</dbReference>
<dbReference type="PANTHER" id="PTHR47303">
    <property type="match status" value="1"/>
</dbReference>
<keyword evidence="3" id="KW-1185">Reference proteome</keyword>
<organism evidence="2 3">
    <name type="scientific">Olea europaea subsp. europaea</name>
    <dbReference type="NCBI Taxonomy" id="158383"/>
    <lineage>
        <taxon>Eukaryota</taxon>
        <taxon>Viridiplantae</taxon>
        <taxon>Streptophyta</taxon>
        <taxon>Embryophyta</taxon>
        <taxon>Tracheophyta</taxon>
        <taxon>Spermatophyta</taxon>
        <taxon>Magnoliopsida</taxon>
        <taxon>eudicotyledons</taxon>
        <taxon>Gunneridae</taxon>
        <taxon>Pentapetalae</taxon>
        <taxon>asterids</taxon>
        <taxon>lamiids</taxon>
        <taxon>Lamiales</taxon>
        <taxon>Oleaceae</taxon>
        <taxon>Oleeae</taxon>
        <taxon>Olea</taxon>
    </lineage>
</organism>
<sequence length="431" mass="48251">MKNGRKRMLWPCMQFNFHAKFKRDDIPAEYVWNNSAEKVRAHSRLVPILGQEERIPTQVKASTENLDYKQLYKAIEVGNWYKTERLRQQNPDAIRARISSHKDTPLHVATLSGQIEIAEKLVKLTDPKDLELTNTFGATALSLAAMCGAKKLAKVMVQKNQKLVTIETADHDHGQLPVIAAAMYGQKKMVRYLYGVTPKDKLSPEEGENGITLLICLITAEIYDNAKLNPAGWGIVPAELTEDNFETWKDCLKNYLVGNGLWGVVSGSTENLDYKQLYKAIEVGNWYKTERLRQQNPDAIRARISSHKDTPLHVATLSGQIEIAEKLVKLMDPKDLELTNTFGATALSLAAMCGAKKLAKVMVQKNQKLVTIETADHDHGQLPVIAAAMYGQKKMVRYLYGVTPKDKLSPEEGENGITLLICLITAEIYGM</sequence>
<evidence type="ECO:0000259" key="1">
    <source>
        <dbReference type="Pfam" id="PF13961"/>
    </source>
</evidence>
<dbReference type="Proteomes" id="UP000594638">
    <property type="component" value="Unassembled WGS sequence"/>
</dbReference>
<accession>A0A8S0RZ57</accession>
<dbReference type="AlphaFoldDB" id="A0A8S0RZ57"/>
<proteinExistence type="predicted"/>
<evidence type="ECO:0000313" key="2">
    <source>
        <dbReference type="EMBL" id="CAA2984574.1"/>
    </source>
</evidence>
<feature type="domain" description="DUF4219" evidence="1">
    <location>
        <begin position="240"/>
        <end position="266"/>
    </location>
</feature>
<reference evidence="2 3" key="1">
    <citation type="submission" date="2019-12" db="EMBL/GenBank/DDBJ databases">
        <authorList>
            <person name="Alioto T."/>
            <person name="Alioto T."/>
            <person name="Gomez Garrido J."/>
        </authorList>
    </citation>
    <scope>NUCLEOTIDE SEQUENCE [LARGE SCALE GENOMIC DNA]</scope>
</reference>
<dbReference type="InterPro" id="IPR002110">
    <property type="entry name" value="Ankyrin_rpt"/>
</dbReference>
<dbReference type="SUPFAM" id="SSF48403">
    <property type="entry name" value="Ankyrin repeat"/>
    <property type="match status" value="1"/>
</dbReference>
<dbReference type="OrthoDB" id="1160997at2759"/>
<evidence type="ECO:0000313" key="3">
    <source>
        <dbReference type="Proteomes" id="UP000594638"/>
    </source>
</evidence>
<dbReference type="PANTHER" id="PTHR47303:SF1">
    <property type="entry name" value="NF-KAPPA-B INHIBITOR BETA"/>
    <property type="match status" value="1"/>
</dbReference>
<dbReference type="Gramene" id="OE9A014117T1">
    <property type="protein sequence ID" value="OE9A014117C1"/>
    <property type="gene ID" value="OE9A014117"/>
</dbReference>
<name>A0A8S0RZ57_OLEEU</name>
<comment type="caution">
    <text evidence="2">The sequence shown here is derived from an EMBL/GenBank/DDBJ whole genome shotgun (WGS) entry which is preliminary data.</text>
</comment>
<dbReference type="Pfam" id="PF13961">
    <property type="entry name" value="DUF4219"/>
    <property type="match status" value="1"/>
</dbReference>
<dbReference type="EMBL" id="CACTIH010003771">
    <property type="protein sequence ID" value="CAA2984574.1"/>
    <property type="molecule type" value="Genomic_DNA"/>
</dbReference>
<dbReference type="Gene3D" id="1.25.40.20">
    <property type="entry name" value="Ankyrin repeat-containing domain"/>
    <property type="match status" value="2"/>
</dbReference>
<dbReference type="SMART" id="SM00248">
    <property type="entry name" value="ANK"/>
    <property type="match status" value="6"/>
</dbReference>
<dbReference type="InterPro" id="IPR036770">
    <property type="entry name" value="Ankyrin_rpt-contain_sf"/>
</dbReference>
<protein>
    <submittedName>
        <fullName evidence="2">Uncharacterized protein LOC111370855</fullName>
    </submittedName>
</protein>
<gene>
    <name evidence="2" type="ORF">OLEA9_A014117</name>
</gene>